<dbReference type="Proteomes" id="UP001175228">
    <property type="component" value="Unassembled WGS sequence"/>
</dbReference>
<dbReference type="InterPro" id="IPR009003">
    <property type="entry name" value="Peptidase_S1_PA"/>
</dbReference>
<dbReference type="SUPFAM" id="SSF50494">
    <property type="entry name" value="Trypsin-like serine proteases"/>
    <property type="match status" value="1"/>
</dbReference>
<evidence type="ECO:0000313" key="2">
    <source>
        <dbReference type="Proteomes" id="UP001175228"/>
    </source>
</evidence>
<comment type="caution">
    <text evidence="1">The sequence shown here is derived from an EMBL/GenBank/DDBJ whole genome shotgun (WGS) entry which is preliminary data.</text>
</comment>
<accession>A0AA39UPN9</accession>
<protein>
    <recommendedName>
        <fullName evidence="3">Serine protease</fullName>
    </recommendedName>
</protein>
<gene>
    <name evidence="1" type="ORF">EDD18DRAFT_1319605</name>
</gene>
<reference evidence="1" key="1">
    <citation type="submission" date="2023-06" db="EMBL/GenBank/DDBJ databases">
        <authorList>
            <consortium name="Lawrence Berkeley National Laboratory"/>
            <person name="Ahrendt S."/>
            <person name="Sahu N."/>
            <person name="Indic B."/>
            <person name="Wong-Bajracharya J."/>
            <person name="Merenyi Z."/>
            <person name="Ke H.-M."/>
            <person name="Monk M."/>
            <person name="Kocsube S."/>
            <person name="Drula E."/>
            <person name="Lipzen A."/>
            <person name="Balint B."/>
            <person name="Henrissat B."/>
            <person name="Andreopoulos B."/>
            <person name="Martin F.M."/>
            <person name="Harder C.B."/>
            <person name="Rigling D."/>
            <person name="Ford K.L."/>
            <person name="Foster G.D."/>
            <person name="Pangilinan J."/>
            <person name="Papanicolaou A."/>
            <person name="Barry K."/>
            <person name="LaButti K."/>
            <person name="Viragh M."/>
            <person name="Koriabine M."/>
            <person name="Yan M."/>
            <person name="Riley R."/>
            <person name="Champramary S."/>
            <person name="Plett K.L."/>
            <person name="Tsai I.J."/>
            <person name="Slot J."/>
            <person name="Sipos G."/>
            <person name="Plett J."/>
            <person name="Nagy L.G."/>
            <person name="Grigoriev I.V."/>
        </authorList>
    </citation>
    <scope>NUCLEOTIDE SEQUENCE</scope>
    <source>
        <strain evidence="1">HWK02</strain>
    </source>
</reference>
<sequence length="508" mass="56061">MANKQETILPSPPSEMEAKFYYAGLPSGPFLVARTVTTPWKVPTGPEAYQRTRDLRVVGNHALKEVWEGNLALKLHALLDSMKVKWTSTDVIRIGYAKEGGIAPVILWIGVAPASLSGDDGVVHNIDDVDVEIRESVVTRSAGPRLLKPASWCNLTAEIREPLTATLGLPICAESTPWAEGTGGFFITEGRDTKRLLLVTARHVLFPTNQNKHFERKNSSEPHHDVTLFGDTAFNEYLESIRAEIEGNAFMTHIHERDIKMVEGTGDPVTNVARQRCQRELDRMRKAIEKLNTLYQEVSTHWANPESRILGHVILSPPMSCSEGYTEDWAVIEIDASKVDASNFSGDAIDLGTRVPRYKFTLMMDPNYQNALLTGTIPDEEMRHPTALDQNNDPCLMVMKRGNTTGLTVGRANVIFSYARYYYGDNAETSKEWAILPFDSESGAFSDKGDSGSVIVDSQGRIGGLLTGGTVGVMPSFDVSYATPISFLFKCMQDRGLHNPNVSPVLTA</sequence>
<evidence type="ECO:0000313" key="1">
    <source>
        <dbReference type="EMBL" id="KAK0497233.1"/>
    </source>
</evidence>
<keyword evidence="2" id="KW-1185">Reference proteome</keyword>
<dbReference type="EMBL" id="JAUEPU010000013">
    <property type="protein sequence ID" value="KAK0497233.1"/>
    <property type="molecule type" value="Genomic_DNA"/>
</dbReference>
<dbReference type="AlphaFoldDB" id="A0AA39UPN9"/>
<organism evidence="1 2">
    <name type="scientific">Armillaria luteobubalina</name>
    <dbReference type="NCBI Taxonomy" id="153913"/>
    <lineage>
        <taxon>Eukaryota</taxon>
        <taxon>Fungi</taxon>
        <taxon>Dikarya</taxon>
        <taxon>Basidiomycota</taxon>
        <taxon>Agaricomycotina</taxon>
        <taxon>Agaricomycetes</taxon>
        <taxon>Agaricomycetidae</taxon>
        <taxon>Agaricales</taxon>
        <taxon>Marasmiineae</taxon>
        <taxon>Physalacriaceae</taxon>
        <taxon>Armillaria</taxon>
    </lineage>
</organism>
<proteinExistence type="predicted"/>
<name>A0AA39UPN9_9AGAR</name>
<evidence type="ECO:0008006" key="3">
    <source>
        <dbReference type="Google" id="ProtNLM"/>
    </source>
</evidence>